<name>A0ABU2B913_9CORY</name>
<dbReference type="SUPFAM" id="SSF143456">
    <property type="entry name" value="VC0467-like"/>
    <property type="match status" value="1"/>
</dbReference>
<gene>
    <name evidence="3" type="ORF">J2S37_000806</name>
</gene>
<reference evidence="3 4" key="1">
    <citation type="submission" date="2023-07" db="EMBL/GenBank/DDBJ databases">
        <title>Sequencing the genomes of 1000 actinobacteria strains.</title>
        <authorList>
            <person name="Klenk H.-P."/>
        </authorList>
    </citation>
    <scope>NUCLEOTIDE SEQUENCE [LARGE SCALE GENOMIC DNA]</scope>
    <source>
        <strain evidence="3 4">DSM 44508</strain>
    </source>
</reference>
<keyword evidence="4" id="KW-1185">Reference proteome</keyword>
<evidence type="ECO:0000256" key="2">
    <source>
        <dbReference type="HAMAP-Rule" id="MF_00758"/>
    </source>
</evidence>
<dbReference type="NCBIfam" id="NF001272">
    <property type="entry name" value="PRK00228.2-4"/>
    <property type="match status" value="1"/>
</dbReference>
<dbReference type="PANTHER" id="PTHR30327:SF1">
    <property type="entry name" value="UPF0301 PROTEIN YQGE"/>
    <property type="match status" value="1"/>
</dbReference>
<dbReference type="EMBL" id="JAVDYF010000001">
    <property type="protein sequence ID" value="MDR7354268.1"/>
    <property type="molecule type" value="Genomic_DNA"/>
</dbReference>
<evidence type="ECO:0000313" key="4">
    <source>
        <dbReference type="Proteomes" id="UP001183619"/>
    </source>
</evidence>
<sequence>MSLFAHTSFRGIERSEPAPGMLLISAPDMNSDDFRRSVVVLIDHGQQGTFGVVINDISEQAVANVLPEWALCMAKPQAVFIGGPLFPENALVLGVAKPEVDIDAAPYLNRLANRIVHVDMRADPTALVHELEGARFFVGWAEWAPGQLEHEIECGDWFVAPCLPGDIIAPGKVDVWADALKRQPMPMPLLSTHPGYDQEEN</sequence>
<proteinExistence type="inferred from homology"/>
<dbReference type="Gene3D" id="3.40.1740.10">
    <property type="entry name" value="VC0467-like"/>
    <property type="match status" value="1"/>
</dbReference>
<dbReference type="HAMAP" id="MF_00758">
    <property type="entry name" value="UPF0301"/>
    <property type="match status" value="1"/>
</dbReference>
<comment type="caution">
    <text evidence="3">The sequence shown here is derived from an EMBL/GenBank/DDBJ whole genome shotgun (WGS) entry which is preliminary data.</text>
</comment>
<dbReference type="InterPro" id="IPR003774">
    <property type="entry name" value="AlgH-like"/>
</dbReference>
<protein>
    <recommendedName>
        <fullName evidence="2">UPF0301 protein J2S37_000806</fullName>
    </recommendedName>
</protein>
<dbReference type="Pfam" id="PF02622">
    <property type="entry name" value="DUF179"/>
    <property type="match status" value="1"/>
</dbReference>
<comment type="similarity">
    <text evidence="1 2">Belongs to the UPF0301 (AlgH) family.</text>
</comment>
<organism evidence="3 4">
    <name type="scientific">Corynebacterium felinum</name>
    <dbReference type="NCBI Taxonomy" id="131318"/>
    <lineage>
        <taxon>Bacteria</taxon>
        <taxon>Bacillati</taxon>
        <taxon>Actinomycetota</taxon>
        <taxon>Actinomycetes</taxon>
        <taxon>Mycobacteriales</taxon>
        <taxon>Corynebacteriaceae</taxon>
        <taxon>Corynebacterium</taxon>
    </lineage>
</organism>
<evidence type="ECO:0000256" key="1">
    <source>
        <dbReference type="ARBA" id="ARBA00009600"/>
    </source>
</evidence>
<dbReference type="PANTHER" id="PTHR30327">
    <property type="entry name" value="UNCHARACTERIZED PROTEIN YQGE"/>
    <property type="match status" value="1"/>
</dbReference>
<accession>A0ABU2B913</accession>
<dbReference type="Proteomes" id="UP001183619">
    <property type="component" value="Unassembled WGS sequence"/>
</dbReference>
<evidence type="ECO:0000313" key="3">
    <source>
        <dbReference type="EMBL" id="MDR7354268.1"/>
    </source>
</evidence>